<evidence type="ECO:0000313" key="3">
    <source>
        <dbReference type="Proteomes" id="UP000324222"/>
    </source>
</evidence>
<keyword evidence="3" id="KW-1185">Reference proteome</keyword>
<feature type="compositionally biased region" description="Pro residues" evidence="1">
    <location>
        <begin position="1"/>
        <end position="12"/>
    </location>
</feature>
<name>A0A5B7IYB7_PORTR</name>
<organism evidence="2 3">
    <name type="scientific">Portunus trituberculatus</name>
    <name type="common">Swimming crab</name>
    <name type="synonym">Neptunus trituberculatus</name>
    <dbReference type="NCBI Taxonomy" id="210409"/>
    <lineage>
        <taxon>Eukaryota</taxon>
        <taxon>Metazoa</taxon>
        <taxon>Ecdysozoa</taxon>
        <taxon>Arthropoda</taxon>
        <taxon>Crustacea</taxon>
        <taxon>Multicrustacea</taxon>
        <taxon>Malacostraca</taxon>
        <taxon>Eumalacostraca</taxon>
        <taxon>Eucarida</taxon>
        <taxon>Decapoda</taxon>
        <taxon>Pleocyemata</taxon>
        <taxon>Brachyura</taxon>
        <taxon>Eubrachyura</taxon>
        <taxon>Portunoidea</taxon>
        <taxon>Portunidae</taxon>
        <taxon>Portuninae</taxon>
        <taxon>Portunus</taxon>
    </lineage>
</organism>
<evidence type="ECO:0000313" key="2">
    <source>
        <dbReference type="EMBL" id="MPC86656.1"/>
    </source>
</evidence>
<protein>
    <submittedName>
        <fullName evidence="2">Uncharacterized protein</fullName>
    </submittedName>
</protein>
<reference evidence="2 3" key="1">
    <citation type="submission" date="2019-05" db="EMBL/GenBank/DDBJ databases">
        <title>Another draft genome of Portunus trituberculatus and its Hox gene families provides insights of decapod evolution.</title>
        <authorList>
            <person name="Jeong J.-H."/>
            <person name="Song I."/>
            <person name="Kim S."/>
            <person name="Choi T."/>
            <person name="Kim D."/>
            <person name="Ryu S."/>
            <person name="Kim W."/>
        </authorList>
    </citation>
    <scope>NUCLEOTIDE SEQUENCE [LARGE SCALE GENOMIC DNA]</scope>
    <source>
        <tissue evidence="2">Muscle</tissue>
    </source>
</reference>
<feature type="region of interest" description="Disordered" evidence="1">
    <location>
        <begin position="1"/>
        <end position="21"/>
    </location>
</feature>
<proteinExistence type="predicted"/>
<comment type="caution">
    <text evidence="2">The sequence shown here is derived from an EMBL/GenBank/DDBJ whole genome shotgun (WGS) entry which is preliminary data.</text>
</comment>
<evidence type="ECO:0000256" key="1">
    <source>
        <dbReference type="SAM" id="MobiDB-lite"/>
    </source>
</evidence>
<sequence>MAPGRSDPPPSPNTSRLRPAHPPLLRHTATTLQQLDYQGVCVWPVSFSPASSMTTTHKKYRVEKRIRCCACPKVAGDVRRRIPQQGRPSGLLGQSSHATIIVHRSPPPGFLSTWGSFPMYDASQTLQPRPPVCHV</sequence>
<dbReference type="EMBL" id="VSRR010072128">
    <property type="protein sequence ID" value="MPC86656.1"/>
    <property type="molecule type" value="Genomic_DNA"/>
</dbReference>
<dbReference type="AlphaFoldDB" id="A0A5B7IYB7"/>
<accession>A0A5B7IYB7</accession>
<gene>
    <name evidence="2" type="ORF">E2C01_081492</name>
</gene>
<dbReference type="Proteomes" id="UP000324222">
    <property type="component" value="Unassembled WGS sequence"/>
</dbReference>